<organism evidence="1 2">
    <name type="scientific">Neofusicoccum parvum</name>
    <dbReference type="NCBI Taxonomy" id="310453"/>
    <lineage>
        <taxon>Eukaryota</taxon>
        <taxon>Fungi</taxon>
        <taxon>Dikarya</taxon>
        <taxon>Ascomycota</taxon>
        <taxon>Pezizomycotina</taxon>
        <taxon>Dothideomycetes</taxon>
        <taxon>Dothideomycetes incertae sedis</taxon>
        <taxon>Botryosphaeriales</taxon>
        <taxon>Botryosphaeriaceae</taxon>
        <taxon>Neofusicoccum</taxon>
    </lineage>
</organism>
<keyword evidence="2" id="KW-1185">Reference proteome</keyword>
<dbReference type="EMBL" id="BSXG01000008">
    <property type="protein sequence ID" value="GME23599.1"/>
    <property type="molecule type" value="Genomic_DNA"/>
</dbReference>
<proteinExistence type="predicted"/>
<gene>
    <name evidence="1" type="primary">g8143</name>
    <name evidence="1" type="ORF">NpPPO83_00008143</name>
</gene>
<name>A0ACB5RST9_9PEZI</name>
<sequence length="283" mass="30635">MGGAYLKHNDANVFYTVEGSGDPVLLIHGWACDQNDWVFQIPFLLAHGFRVIALDLRGHGRSSVEPSATLDNHSPFQLDPETMADDAAALLVHLGLGSDSSNGKPAIVMGHSLGGVVASELAFRHPKLVRALILVDAAYYMTVPLMEHIIGALKKSPEAAPETATAILQQGEVYTAETPAWLKAWHARRTWGMPAPIVTAAFEQLAAFLGRWETGAAYAKERKGLSRLATCAGQQNADVEKEVGVDGDLDRVEVIAAGHWHHIVGADLFNSVVEGWLRERGYL</sequence>
<reference evidence="1" key="1">
    <citation type="submission" date="2024-09" db="EMBL/GenBank/DDBJ databases">
        <title>Draft Genome Sequences of Neofusicoccum parvum.</title>
        <authorList>
            <person name="Ashida A."/>
            <person name="Camagna M."/>
            <person name="Tanaka A."/>
            <person name="Takemoto D."/>
        </authorList>
    </citation>
    <scope>NUCLEOTIDE SEQUENCE</scope>
    <source>
        <strain evidence="1">PPO83</strain>
    </source>
</reference>
<evidence type="ECO:0000313" key="2">
    <source>
        <dbReference type="Proteomes" id="UP001165186"/>
    </source>
</evidence>
<protein>
    <submittedName>
        <fullName evidence="1">Uncharacterized protein ALTATR162_LOCUS11691</fullName>
    </submittedName>
</protein>
<comment type="caution">
    <text evidence="1">The sequence shown here is derived from an EMBL/GenBank/DDBJ whole genome shotgun (WGS) entry which is preliminary data.</text>
</comment>
<dbReference type="Proteomes" id="UP001165186">
    <property type="component" value="Unassembled WGS sequence"/>
</dbReference>
<accession>A0ACB5RST9</accession>
<evidence type="ECO:0000313" key="1">
    <source>
        <dbReference type="EMBL" id="GME23599.1"/>
    </source>
</evidence>